<reference evidence="8" key="2">
    <citation type="submission" date="2025-09" db="UniProtKB">
        <authorList>
            <consortium name="Ensembl"/>
        </authorList>
    </citation>
    <scope>IDENTIFICATION</scope>
</reference>
<name>A0A8B9C8P6_9AVES</name>
<feature type="compositionally biased region" description="Pro residues" evidence="6">
    <location>
        <begin position="70"/>
        <end position="84"/>
    </location>
</feature>
<keyword evidence="5 7" id="KW-0732">Signal</keyword>
<evidence type="ECO:0000313" key="8">
    <source>
        <dbReference type="Ensembl" id="ENSABRP00000016000.1"/>
    </source>
</evidence>
<dbReference type="GeneTree" id="ENSGT00940000167821"/>
<evidence type="ECO:0000256" key="2">
    <source>
        <dbReference type="ARBA" id="ARBA00005292"/>
    </source>
</evidence>
<comment type="subcellular location">
    <subcellularLocation>
        <location evidence="1">Secreted</location>
    </subcellularLocation>
</comment>
<feature type="chain" id="PRO_5034810761" description="Neuropeptide W" evidence="7">
    <location>
        <begin position="30"/>
        <end position="169"/>
    </location>
</feature>
<evidence type="ECO:0008006" key="10">
    <source>
        <dbReference type="Google" id="ProtNLM"/>
    </source>
</evidence>
<evidence type="ECO:0000256" key="5">
    <source>
        <dbReference type="ARBA" id="ARBA00022729"/>
    </source>
</evidence>
<comment type="similarity">
    <text evidence="2">Belongs to the neuropeptide B/W family.</text>
</comment>
<dbReference type="AlphaFoldDB" id="A0A8B9C8P6"/>
<feature type="signal peptide" evidence="7">
    <location>
        <begin position="1"/>
        <end position="29"/>
    </location>
</feature>
<feature type="region of interest" description="Disordered" evidence="6">
    <location>
        <begin position="61"/>
        <end position="86"/>
    </location>
</feature>
<dbReference type="PRINTS" id="PR01888">
    <property type="entry name" value="NROPEPTIDEBW"/>
</dbReference>
<evidence type="ECO:0000256" key="7">
    <source>
        <dbReference type="SAM" id="SignalP"/>
    </source>
</evidence>
<evidence type="ECO:0000256" key="6">
    <source>
        <dbReference type="SAM" id="MobiDB-lite"/>
    </source>
</evidence>
<dbReference type="GO" id="GO:0005576">
    <property type="term" value="C:extracellular region"/>
    <property type="evidence" value="ECO:0007669"/>
    <property type="project" value="UniProtKB-SubCell"/>
</dbReference>
<evidence type="ECO:0000256" key="1">
    <source>
        <dbReference type="ARBA" id="ARBA00004613"/>
    </source>
</evidence>
<evidence type="ECO:0000256" key="3">
    <source>
        <dbReference type="ARBA" id="ARBA00022525"/>
    </source>
</evidence>
<dbReference type="Pfam" id="PF15180">
    <property type="entry name" value="NPBW"/>
    <property type="match status" value="1"/>
</dbReference>
<dbReference type="PANTHER" id="PTHR28553:SF2">
    <property type="entry name" value="NEUROPEPTIDE W"/>
    <property type="match status" value="1"/>
</dbReference>
<proteinExistence type="inferred from homology"/>
<sequence length="169" mass="17525">MARGRLSGGAWGALVLLGLMLPAAPPAGAWYKHVASPRYHTVGRASGLLMGVRRSPYLWRRELPPEPPRRPGGPAPAAPQPPGLSPAVSGQLLLGAAMGWDGEPSAGLVAPVVREMAPEVPGDLMLCRARLYWDVPGCAGLCRAVPGLQQARSQPAGCPQPHADAALGN</sequence>
<dbReference type="GO" id="GO:0007631">
    <property type="term" value="P:feeding behavior"/>
    <property type="evidence" value="ECO:0007669"/>
    <property type="project" value="TreeGrafter"/>
</dbReference>
<dbReference type="Proteomes" id="UP000694426">
    <property type="component" value="Unplaced"/>
</dbReference>
<keyword evidence="3" id="KW-0964">Secreted</keyword>
<dbReference type="GO" id="GO:0007186">
    <property type="term" value="P:G protein-coupled receptor signaling pathway"/>
    <property type="evidence" value="ECO:0007669"/>
    <property type="project" value="TreeGrafter"/>
</dbReference>
<dbReference type="GO" id="GO:0001664">
    <property type="term" value="F:G protein-coupled receptor binding"/>
    <property type="evidence" value="ECO:0007669"/>
    <property type="project" value="InterPro"/>
</dbReference>
<protein>
    <recommendedName>
        <fullName evidence="10">Neuropeptide W</fullName>
    </recommendedName>
</protein>
<accession>A0A8B9C8P6</accession>
<reference evidence="8" key="1">
    <citation type="submission" date="2025-08" db="UniProtKB">
        <authorList>
            <consortium name="Ensembl"/>
        </authorList>
    </citation>
    <scope>IDENTIFICATION</scope>
</reference>
<keyword evidence="9" id="KW-1185">Reference proteome</keyword>
<dbReference type="PANTHER" id="PTHR28553">
    <property type="entry name" value="NEUROPEPTIDE B"/>
    <property type="match status" value="1"/>
</dbReference>
<keyword evidence="4" id="KW-0165">Cleavage on pair of basic residues</keyword>
<evidence type="ECO:0000313" key="9">
    <source>
        <dbReference type="Proteomes" id="UP000694426"/>
    </source>
</evidence>
<evidence type="ECO:0000256" key="4">
    <source>
        <dbReference type="ARBA" id="ARBA00022685"/>
    </source>
</evidence>
<dbReference type="Ensembl" id="ENSABRT00000022803.1">
    <property type="protein sequence ID" value="ENSABRP00000016000.1"/>
    <property type="gene ID" value="ENSABRG00000014032.1"/>
</dbReference>
<dbReference type="InterPro" id="IPR013297">
    <property type="entry name" value="Neuropept_BW_pre"/>
</dbReference>
<organism evidence="8 9">
    <name type="scientific">Anser brachyrhynchus</name>
    <name type="common">Pink-footed goose</name>
    <dbReference type="NCBI Taxonomy" id="132585"/>
    <lineage>
        <taxon>Eukaryota</taxon>
        <taxon>Metazoa</taxon>
        <taxon>Chordata</taxon>
        <taxon>Craniata</taxon>
        <taxon>Vertebrata</taxon>
        <taxon>Euteleostomi</taxon>
        <taxon>Archelosauria</taxon>
        <taxon>Archosauria</taxon>
        <taxon>Dinosauria</taxon>
        <taxon>Saurischia</taxon>
        <taxon>Theropoda</taxon>
        <taxon>Coelurosauria</taxon>
        <taxon>Aves</taxon>
        <taxon>Neognathae</taxon>
        <taxon>Galloanserae</taxon>
        <taxon>Anseriformes</taxon>
        <taxon>Anatidae</taxon>
        <taxon>Anserinae</taxon>
        <taxon>Anser</taxon>
    </lineage>
</organism>